<keyword evidence="3" id="KW-1185">Reference proteome</keyword>
<dbReference type="AlphaFoldDB" id="A0A1W2H0J9"/>
<feature type="transmembrane region" description="Helical" evidence="1">
    <location>
        <begin position="113"/>
        <end position="131"/>
    </location>
</feature>
<feature type="transmembrane region" description="Helical" evidence="1">
    <location>
        <begin position="15"/>
        <end position="34"/>
    </location>
</feature>
<keyword evidence="1" id="KW-0472">Membrane</keyword>
<gene>
    <name evidence="2" type="ORF">SAMN00777080_0562</name>
</gene>
<proteinExistence type="predicted"/>
<evidence type="ECO:0000313" key="2">
    <source>
        <dbReference type="EMBL" id="SMD42026.1"/>
    </source>
</evidence>
<feature type="transmembrane region" description="Helical" evidence="1">
    <location>
        <begin position="143"/>
        <end position="161"/>
    </location>
</feature>
<keyword evidence="1" id="KW-0812">Transmembrane</keyword>
<organism evidence="2 3">
    <name type="scientific">Aquiflexum balticum DSM 16537</name>
    <dbReference type="NCBI Taxonomy" id="758820"/>
    <lineage>
        <taxon>Bacteria</taxon>
        <taxon>Pseudomonadati</taxon>
        <taxon>Bacteroidota</taxon>
        <taxon>Cytophagia</taxon>
        <taxon>Cytophagales</taxon>
        <taxon>Cyclobacteriaceae</taxon>
        <taxon>Aquiflexum</taxon>
    </lineage>
</organism>
<evidence type="ECO:0000256" key="1">
    <source>
        <dbReference type="SAM" id="Phobius"/>
    </source>
</evidence>
<sequence length="169" mass="19527">MNNLFSKVGRFKMSFFDGILEIFGFIALISLWVMTYKFQHIGAELVSEDFSFFQTPNEFWASKMTYTVPTIATVLYVGLTVYNLRPQLGDYPVQVSSEKSAQLSEINKRLWRWLKFNLLLIFIVIEYFSFHTGSNAGTGISPAFIYVFPVLLFGPVVFFFIEFSKSQLE</sequence>
<dbReference type="OrthoDB" id="838953at2"/>
<evidence type="ECO:0000313" key="3">
    <source>
        <dbReference type="Proteomes" id="UP000192333"/>
    </source>
</evidence>
<dbReference type="Proteomes" id="UP000192333">
    <property type="component" value="Chromosome I"/>
</dbReference>
<keyword evidence="1" id="KW-1133">Transmembrane helix</keyword>
<feature type="transmembrane region" description="Helical" evidence="1">
    <location>
        <begin position="66"/>
        <end position="84"/>
    </location>
</feature>
<dbReference type="RefSeq" id="WP_084118873.1">
    <property type="nucleotide sequence ID" value="NZ_LT838813.1"/>
</dbReference>
<reference evidence="3" key="1">
    <citation type="submission" date="2017-04" db="EMBL/GenBank/DDBJ databases">
        <authorList>
            <person name="Varghese N."/>
            <person name="Submissions S."/>
        </authorList>
    </citation>
    <scope>NUCLEOTIDE SEQUENCE [LARGE SCALE GENOMIC DNA]</scope>
    <source>
        <strain evidence="3">DSM 16537</strain>
    </source>
</reference>
<name>A0A1W2H0J9_9BACT</name>
<accession>A0A1W2H0J9</accession>
<dbReference type="EMBL" id="LT838813">
    <property type="protein sequence ID" value="SMD42026.1"/>
    <property type="molecule type" value="Genomic_DNA"/>
</dbReference>
<protein>
    <recommendedName>
        <fullName evidence="4">DUF1648 domain-containing protein</fullName>
    </recommendedName>
</protein>
<evidence type="ECO:0008006" key="4">
    <source>
        <dbReference type="Google" id="ProtNLM"/>
    </source>
</evidence>